<name>A0A0D2KXM9_HYPSF</name>
<evidence type="ECO:0000256" key="1">
    <source>
        <dbReference type="SAM" id="MobiDB-lite"/>
    </source>
</evidence>
<dbReference type="EMBL" id="KN817579">
    <property type="protein sequence ID" value="KJA19282.1"/>
    <property type="molecule type" value="Genomic_DNA"/>
</dbReference>
<gene>
    <name evidence="2" type="ORF">HYPSUDRAFT_204684</name>
</gene>
<reference evidence="3" key="1">
    <citation type="submission" date="2014-04" db="EMBL/GenBank/DDBJ databases">
        <title>Evolutionary Origins and Diversification of the Mycorrhizal Mutualists.</title>
        <authorList>
            <consortium name="DOE Joint Genome Institute"/>
            <consortium name="Mycorrhizal Genomics Consortium"/>
            <person name="Kohler A."/>
            <person name="Kuo A."/>
            <person name="Nagy L.G."/>
            <person name="Floudas D."/>
            <person name="Copeland A."/>
            <person name="Barry K.W."/>
            <person name="Cichocki N."/>
            <person name="Veneault-Fourrey C."/>
            <person name="LaButti K."/>
            <person name="Lindquist E.A."/>
            <person name="Lipzen A."/>
            <person name="Lundell T."/>
            <person name="Morin E."/>
            <person name="Murat C."/>
            <person name="Riley R."/>
            <person name="Ohm R."/>
            <person name="Sun H."/>
            <person name="Tunlid A."/>
            <person name="Henrissat B."/>
            <person name="Grigoriev I.V."/>
            <person name="Hibbett D.S."/>
            <person name="Martin F."/>
        </authorList>
    </citation>
    <scope>NUCLEOTIDE SEQUENCE [LARGE SCALE GENOMIC DNA]</scope>
    <source>
        <strain evidence="3">FD-334 SS-4</strain>
    </source>
</reference>
<evidence type="ECO:0000313" key="3">
    <source>
        <dbReference type="Proteomes" id="UP000054270"/>
    </source>
</evidence>
<evidence type="ECO:0000313" key="2">
    <source>
        <dbReference type="EMBL" id="KJA19282.1"/>
    </source>
</evidence>
<protein>
    <submittedName>
        <fullName evidence="2">Uncharacterized protein</fullName>
    </submittedName>
</protein>
<accession>A0A0D2KXM9</accession>
<organism evidence="2 3">
    <name type="scientific">Hypholoma sublateritium (strain FD-334 SS-4)</name>
    <dbReference type="NCBI Taxonomy" id="945553"/>
    <lineage>
        <taxon>Eukaryota</taxon>
        <taxon>Fungi</taxon>
        <taxon>Dikarya</taxon>
        <taxon>Basidiomycota</taxon>
        <taxon>Agaricomycotina</taxon>
        <taxon>Agaricomycetes</taxon>
        <taxon>Agaricomycetidae</taxon>
        <taxon>Agaricales</taxon>
        <taxon>Agaricineae</taxon>
        <taxon>Strophariaceae</taxon>
        <taxon>Hypholoma</taxon>
    </lineage>
</organism>
<keyword evidence="3" id="KW-1185">Reference proteome</keyword>
<dbReference type="Proteomes" id="UP000054270">
    <property type="component" value="Unassembled WGS sequence"/>
</dbReference>
<proteinExistence type="predicted"/>
<sequence length="471" mass="50170">MIPPLGTQIDAFATPGLLQSPKRHVRPAAPVDKRLDSSFSLGSYLSPLLDHYTPGTILQHQTMHIPSSGLFPTTDNHDAERVGPDVDLSADDVISAHVQDEPHLLGSSVRVVGDTASSHSQCSSPLGLETMRPLGTSSGHWDGSPTLSTLSPVNHLLFFMPTGLGSAAASPTDSSPTLYARVSTDSTSLSAHSSPFNFPSKLIGFSEHPDSLTPALEGVPSRPVLTSPTHSGPCSRAQSPQPPAEPLLLFQPDSTLLRLDPAIKHGGGTAGLFLAALKGAALPPDLVPRGLSTRDSAAATRVAADIISQVQAIGDEAMRGFLTAQSSLVPKPNQSQEELEASYIALIDSKNALEARQAIILADIGFCLSQLSGFLTRYDNDRAAITSIDEAIGFIENEDFGREIGINFAGLDRYRSTSSSYGPSLSQRYRILFMKLDILMETIGEIFQAAASAFIKDPSLLRENRLAHFFA</sequence>
<feature type="region of interest" description="Disordered" evidence="1">
    <location>
        <begin position="213"/>
        <end position="242"/>
    </location>
</feature>
<dbReference type="AlphaFoldDB" id="A0A0D2KXM9"/>
<feature type="compositionally biased region" description="Polar residues" evidence="1">
    <location>
        <begin position="224"/>
        <end position="239"/>
    </location>
</feature>